<gene>
    <name evidence="1" type="ORF">Ltuc_2538</name>
</gene>
<dbReference type="OrthoDB" id="5771335at2"/>
<dbReference type="EMBL" id="LNZA01000008">
    <property type="protein sequence ID" value="KTD71179.1"/>
    <property type="molecule type" value="Genomic_DNA"/>
</dbReference>
<dbReference type="Proteomes" id="UP000054693">
    <property type="component" value="Unassembled WGS sequence"/>
</dbReference>
<dbReference type="STRING" id="40335.Ltuc_2538"/>
<organism evidence="1 2">
    <name type="scientific">Legionella tucsonensis</name>
    <dbReference type="NCBI Taxonomy" id="40335"/>
    <lineage>
        <taxon>Bacteria</taxon>
        <taxon>Pseudomonadati</taxon>
        <taxon>Pseudomonadota</taxon>
        <taxon>Gammaproteobacteria</taxon>
        <taxon>Legionellales</taxon>
        <taxon>Legionellaceae</taxon>
        <taxon>Legionella</taxon>
    </lineage>
</organism>
<evidence type="ECO:0000313" key="1">
    <source>
        <dbReference type="EMBL" id="KTD71179.1"/>
    </source>
</evidence>
<reference evidence="1 2" key="1">
    <citation type="submission" date="2015-11" db="EMBL/GenBank/DDBJ databases">
        <title>Genomic analysis of 38 Legionella species identifies large and diverse effector repertoires.</title>
        <authorList>
            <person name="Burstein D."/>
            <person name="Amaro F."/>
            <person name="Zusman T."/>
            <person name="Lifshitz Z."/>
            <person name="Cohen O."/>
            <person name="Gilbert J.A."/>
            <person name="Pupko T."/>
            <person name="Shuman H.A."/>
            <person name="Segal G."/>
        </authorList>
    </citation>
    <scope>NUCLEOTIDE SEQUENCE [LARGE SCALE GENOMIC DNA]</scope>
    <source>
        <strain evidence="1 2">ATCC 49180</strain>
    </source>
</reference>
<dbReference type="PATRIC" id="fig|40335.7.peg.2712"/>
<keyword evidence="2" id="KW-1185">Reference proteome</keyword>
<accession>A0A0W0ZPR2</accession>
<sequence>MNINELIEHWKYISPIIRAPQSTEDYNQLANVLDQLLDIVKDDESHELMGLVDIISHMISLYDETHDY</sequence>
<proteinExistence type="predicted"/>
<name>A0A0W0ZPR2_9GAMM</name>
<comment type="caution">
    <text evidence="1">The sequence shown here is derived from an EMBL/GenBank/DDBJ whole genome shotgun (WGS) entry which is preliminary data.</text>
</comment>
<dbReference type="RefSeq" id="WP_058521755.1">
    <property type="nucleotide sequence ID" value="NZ_CAAAIP010000002.1"/>
</dbReference>
<evidence type="ECO:0000313" key="2">
    <source>
        <dbReference type="Proteomes" id="UP000054693"/>
    </source>
</evidence>
<protein>
    <submittedName>
        <fullName evidence="1">Uncharacterized protein</fullName>
    </submittedName>
</protein>
<dbReference type="AlphaFoldDB" id="A0A0W0ZPR2"/>